<sequence length="210" mass="24561">MVAQGFQGFRDWRPPIDRLTWRPSRFLRRRDRSDSLEGTSKNGKGYAILSDRRWGCHPLGQGENTPWRWETRYRGDPGLDDQARRYPLQHSVRSRRPLLRGDAVGQRHLSSLFGARKPDWSSWPKGRTDSCSQGYCKSSYLQQSSTSRKQTDMKHLEVEIAGWNPFSEFGLTIESKKKIFLIALTNMFVFPRSNRDLFLQLCLIRIIYYG</sequence>
<name>A0A9P0ZCQ9_CUSEU</name>
<evidence type="ECO:0000313" key="2">
    <source>
        <dbReference type="Proteomes" id="UP001152484"/>
    </source>
</evidence>
<dbReference type="AlphaFoldDB" id="A0A9P0ZCQ9"/>
<accession>A0A9P0ZCQ9</accession>
<keyword evidence="2" id="KW-1185">Reference proteome</keyword>
<reference evidence="1" key="1">
    <citation type="submission" date="2022-07" db="EMBL/GenBank/DDBJ databases">
        <authorList>
            <person name="Macas J."/>
            <person name="Novak P."/>
            <person name="Neumann P."/>
        </authorList>
    </citation>
    <scope>NUCLEOTIDE SEQUENCE</scope>
</reference>
<gene>
    <name evidence="1" type="ORF">CEURO_LOCUS13072</name>
</gene>
<proteinExistence type="predicted"/>
<dbReference type="Proteomes" id="UP001152484">
    <property type="component" value="Unassembled WGS sequence"/>
</dbReference>
<evidence type="ECO:0000313" key="1">
    <source>
        <dbReference type="EMBL" id="CAH9095306.1"/>
    </source>
</evidence>
<dbReference type="EMBL" id="CAMAPE010000033">
    <property type="protein sequence ID" value="CAH9095306.1"/>
    <property type="molecule type" value="Genomic_DNA"/>
</dbReference>
<organism evidence="1 2">
    <name type="scientific">Cuscuta europaea</name>
    <name type="common">European dodder</name>
    <dbReference type="NCBI Taxonomy" id="41803"/>
    <lineage>
        <taxon>Eukaryota</taxon>
        <taxon>Viridiplantae</taxon>
        <taxon>Streptophyta</taxon>
        <taxon>Embryophyta</taxon>
        <taxon>Tracheophyta</taxon>
        <taxon>Spermatophyta</taxon>
        <taxon>Magnoliopsida</taxon>
        <taxon>eudicotyledons</taxon>
        <taxon>Gunneridae</taxon>
        <taxon>Pentapetalae</taxon>
        <taxon>asterids</taxon>
        <taxon>lamiids</taxon>
        <taxon>Solanales</taxon>
        <taxon>Convolvulaceae</taxon>
        <taxon>Cuscuteae</taxon>
        <taxon>Cuscuta</taxon>
        <taxon>Cuscuta subgen. Cuscuta</taxon>
    </lineage>
</organism>
<protein>
    <submittedName>
        <fullName evidence="1">Uncharacterized protein</fullName>
    </submittedName>
</protein>
<comment type="caution">
    <text evidence="1">The sequence shown here is derived from an EMBL/GenBank/DDBJ whole genome shotgun (WGS) entry which is preliminary data.</text>
</comment>